<accession>A0ABN3EET1</accession>
<dbReference type="SMART" id="SM00487">
    <property type="entry name" value="DEXDc"/>
    <property type="match status" value="1"/>
</dbReference>
<name>A0ABN3EET1_9ACTN</name>
<proteinExistence type="predicted"/>
<keyword evidence="4" id="KW-1185">Reference proteome</keyword>
<dbReference type="Pfam" id="PF04851">
    <property type="entry name" value="ResIII"/>
    <property type="match status" value="1"/>
</dbReference>
<evidence type="ECO:0000313" key="3">
    <source>
        <dbReference type="EMBL" id="GAA2255733.1"/>
    </source>
</evidence>
<sequence>MAGELWPHQVEAVGSVIAEVGRGGRTSLIAACGTGKTRIGGAVANQLGRSLRVLVVVPTIELLVQTLDAYRQVSDGRLGTTVAVCSDPTIADIQLLEGEPDVVVTTTSDVLASVTRGASRVTALSTYASLPAIAAAHAHHELPPWDLVVIDEAHRTTGKADGPWKTVHHDAQLPASRRLYMTATPRVATTSGDAVVSMDDTGIFGEVSYRLPFSRAIGMRLLADYRVIVPVVTDREVHRLTADENMALRLGAASLQPSTVAGQIAVLRTMTEFGVRKAISYHHRVADARVWASSLSATAALMPGGPVGVWAGHVSGAQAPHLRRRILERLADPGDELVVISNAKVLNEGVDVPAVDSVVFSRPRRSAIDTIQAVGRALRTGGRADKVATIVVPLMLADGESPEAALESSEWEPVWQVLRALRDHDDRLEEQLRLHRTIIGEGRPFEALSREQKLPTWLTVTGIEVPDSFARSITIRAVRATTPSWDEYYGAAVAFHRDNGHADIPQGWTTAEGLRVGAWWNRQRVAYNAGTLEADRLERLEALGIVWDQLEESWLHTYEEVTRLALEQLHFVFDESAVTSRGVVIVNWCAAQRTRRRAGKVSARRIALLDAIGFPWDGVQDRWMRRYQQLKAVFDDRGSLLRLPGGSPDATWIEGQRASFRNGRLAPWQIELMAKIGIDFTDRRDASWRTTYEVLKAFHTEEGHWEVPADLVTVDGVNVRSWSKAQRTNRRRGTLADGYQHLLDKIDFPWDPEQERWDTRCGELERFYAANGHIGIPKTGPLNSWLYQQRKKHREGKLREPARRRLAAIDPLWHDEQASLTSERTRAYFRLTDAAWLKVKELLPVRGGAVWEESDHRAVIEAMLWKLGTGGRWEDMVLDTGSNGTVSSWYYQWEKDGTWQKIARLAQIRGHHRPA</sequence>
<reference evidence="3 4" key="1">
    <citation type="journal article" date="2019" name="Int. J. Syst. Evol. Microbiol.">
        <title>The Global Catalogue of Microorganisms (GCM) 10K type strain sequencing project: providing services to taxonomists for standard genome sequencing and annotation.</title>
        <authorList>
            <consortium name="The Broad Institute Genomics Platform"/>
            <consortium name="The Broad Institute Genome Sequencing Center for Infectious Disease"/>
            <person name="Wu L."/>
            <person name="Ma J."/>
        </authorList>
    </citation>
    <scope>NUCLEOTIDE SEQUENCE [LARGE SCALE GENOMIC DNA]</scope>
    <source>
        <strain evidence="3 4">JCM 7356</strain>
    </source>
</reference>
<dbReference type="InterPro" id="IPR001650">
    <property type="entry name" value="Helicase_C-like"/>
</dbReference>
<dbReference type="PANTHER" id="PTHR33418:SF1">
    <property type="entry name" value="HELICASE-ASSOCIATED DOMAIN-CONTAINING PROTEIN"/>
    <property type="match status" value="1"/>
</dbReference>
<dbReference type="InterPro" id="IPR014001">
    <property type="entry name" value="Helicase_ATP-bd"/>
</dbReference>
<dbReference type="CDD" id="cd18785">
    <property type="entry name" value="SF2_C"/>
    <property type="match status" value="1"/>
</dbReference>
<dbReference type="PROSITE" id="PS51194">
    <property type="entry name" value="HELICASE_CTER"/>
    <property type="match status" value="1"/>
</dbReference>
<dbReference type="Pfam" id="PF13340">
    <property type="entry name" value="DUF4096"/>
    <property type="match status" value="1"/>
</dbReference>
<gene>
    <name evidence="3" type="ORF">GCM10010430_44450</name>
</gene>
<dbReference type="SMART" id="SM00490">
    <property type="entry name" value="HELICc"/>
    <property type="match status" value="1"/>
</dbReference>
<dbReference type="Gene3D" id="6.10.140.530">
    <property type="match status" value="5"/>
</dbReference>
<dbReference type="PROSITE" id="PS51192">
    <property type="entry name" value="HELICASE_ATP_BIND_1"/>
    <property type="match status" value="1"/>
</dbReference>
<evidence type="ECO:0000259" key="1">
    <source>
        <dbReference type="PROSITE" id="PS51192"/>
    </source>
</evidence>
<keyword evidence="3" id="KW-0547">Nucleotide-binding</keyword>
<keyword evidence="3" id="KW-0378">Hydrolase</keyword>
<dbReference type="InterPro" id="IPR027417">
    <property type="entry name" value="P-loop_NTPase"/>
</dbReference>
<feature type="domain" description="Helicase C-terminal" evidence="2">
    <location>
        <begin position="265"/>
        <end position="429"/>
    </location>
</feature>
<evidence type="ECO:0000313" key="4">
    <source>
        <dbReference type="Proteomes" id="UP001500305"/>
    </source>
</evidence>
<feature type="domain" description="Helicase ATP-binding" evidence="1">
    <location>
        <begin position="17"/>
        <end position="203"/>
    </location>
</feature>
<dbReference type="InterPro" id="IPR005114">
    <property type="entry name" value="Helicase_assoc"/>
</dbReference>
<dbReference type="EMBL" id="BAAATR010000020">
    <property type="protein sequence ID" value="GAA2255733.1"/>
    <property type="molecule type" value="Genomic_DNA"/>
</dbReference>
<dbReference type="GO" id="GO:0004386">
    <property type="term" value="F:helicase activity"/>
    <property type="evidence" value="ECO:0007669"/>
    <property type="project" value="UniProtKB-KW"/>
</dbReference>
<dbReference type="InterPro" id="IPR006935">
    <property type="entry name" value="Helicase/UvrB_N"/>
</dbReference>
<organism evidence="3 4">
    <name type="scientific">Kitasatospora cystarginea</name>
    <dbReference type="NCBI Taxonomy" id="58350"/>
    <lineage>
        <taxon>Bacteria</taxon>
        <taxon>Bacillati</taxon>
        <taxon>Actinomycetota</taxon>
        <taxon>Actinomycetes</taxon>
        <taxon>Kitasatosporales</taxon>
        <taxon>Streptomycetaceae</taxon>
        <taxon>Kitasatospora</taxon>
    </lineage>
</organism>
<dbReference type="SUPFAM" id="SSF52540">
    <property type="entry name" value="P-loop containing nucleoside triphosphate hydrolases"/>
    <property type="match status" value="1"/>
</dbReference>
<evidence type="ECO:0000259" key="2">
    <source>
        <dbReference type="PROSITE" id="PS51194"/>
    </source>
</evidence>
<dbReference type="Pfam" id="PF00271">
    <property type="entry name" value="Helicase_C"/>
    <property type="match status" value="1"/>
</dbReference>
<dbReference type="Proteomes" id="UP001500305">
    <property type="component" value="Unassembled WGS sequence"/>
</dbReference>
<comment type="caution">
    <text evidence="3">The sequence shown here is derived from an EMBL/GenBank/DDBJ whole genome shotgun (WGS) entry which is preliminary data.</text>
</comment>
<dbReference type="InterPro" id="IPR025161">
    <property type="entry name" value="IS402-like_dom"/>
</dbReference>
<dbReference type="PANTHER" id="PTHR33418">
    <property type="entry name" value="HELICASE-ASSOCIATED"/>
    <property type="match status" value="1"/>
</dbReference>
<dbReference type="Gene3D" id="3.40.50.300">
    <property type="entry name" value="P-loop containing nucleotide triphosphate hydrolases"/>
    <property type="match status" value="2"/>
</dbReference>
<dbReference type="Pfam" id="PF03457">
    <property type="entry name" value="HA"/>
    <property type="match status" value="4"/>
</dbReference>
<keyword evidence="3" id="KW-0347">Helicase</keyword>
<keyword evidence="3" id="KW-0067">ATP-binding</keyword>
<protein>
    <submittedName>
        <fullName evidence="3">DEAD/DEAH box helicase</fullName>
    </submittedName>
</protein>